<dbReference type="GO" id="GO:0005886">
    <property type="term" value="C:plasma membrane"/>
    <property type="evidence" value="ECO:0007669"/>
    <property type="project" value="TreeGrafter"/>
</dbReference>
<dbReference type="Pfam" id="PF00501">
    <property type="entry name" value="AMP-binding"/>
    <property type="match status" value="1"/>
</dbReference>
<dbReference type="PANTHER" id="PTHR22754:SF32">
    <property type="entry name" value="DISCO-INTERACTING PROTEIN 2"/>
    <property type="match status" value="1"/>
</dbReference>
<dbReference type="PROSITE" id="PS00455">
    <property type="entry name" value="AMP_BINDING"/>
    <property type="match status" value="1"/>
</dbReference>
<feature type="domain" description="AMP-dependent synthetase/ligase" evidence="1">
    <location>
        <begin position="37"/>
        <end position="411"/>
    </location>
</feature>
<dbReference type="InterPro" id="IPR045851">
    <property type="entry name" value="AMP-bd_C_sf"/>
</dbReference>
<dbReference type="InterPro" id="IPR000873">
    <property type="entry name" value="AMP-dep_synth/lig_dom"/>
</dbReference>
<reference evidence="2" key="1">
    <citation type="submission" date="2019-08" db="EMBL/GenBank/DDBJ databases">
        <authorList>
            <person name="Kucharzyk K."/>
            <person name="Murdoch R.W."/>
            <person name="Higgins S."/>
            <person name="Loffler F."/>
        </authorList>
    </citation>
    <scope>NUCLEOTIDE SEQUENCE</scope>
</reference>
<dbReference type="GO" id="GO:0070566">
    <property type="term" value="F:adenylyltransferase activity"/>
    <property type="evidence" value="ECO:0007669"/>
    <property type="project" value="TreeGrafter"/>
</dbReference>
<organism evidence="2">
    <name type="scientific">bioreactor metagenome</name>
    <dbReference type="NCBI Taxonomy" id="1076179"/>
    <lineage>
        <taxon>unclassified sequences</taxon>
        <taxon>metagenomes</taxon>
        <taxon>ecological metagenomes</taxon>
    </lineage>
</organism>
<proteinExistence type="predicted"/>
<accession>A0A644VI20</accession>
<dbReference type="EMBL" id="VSSQ01000319">
    <property type="protein sequence ID" value="MPL91044.1"/>
    <property type="molecule type" value="Genomic_DNA"/>
</dbReference>
<dbReference type="InterPro" id="IPR042099">
    <property type="entry name" value="ANL_N_sf"/>
</dbReference>
<dbReference type="InterPro" id="IPR020845">
    <property type="entry name" value="AMP-binding_CS"/>
</dbReference>
<dbReference type="PANTHER" id="PTHR22754">
    <property type="entry name" value="DISCO-INTERACTING PROTEIN 2 DIP2 -RELATED"/>
    <property type="match status" value="1"/>
</dbReference>
<comment type="caution">
    <text evidence="2">The sequence shown here is derived from an EMBL/GenBank/DDBJ whole genome shotgun (WGS) entry which is preliminary data.</text>
</comment>
<evidence type="ECO:0000313" key="2">
    <source>
        <dbReference type="EMBL" id="MPL91044.1"/>
    </source>
</evidence>
<gene>
    <name evidence="2" type="primary">pksJ</name>
    <name evidence="2" type="ORF">SDC9_37106</name>
</gene>
<protein>
    <submittedName>
        <fullName evidence="2">Polyketide synthase PksJ</fullName>
    </submittedName>
</protein>
<name>A0A644VI20_9ZZZZ</name>
<dbReference type="Gene3D" id="3.30.300.30">
    <property type="match status" value="1"/>
</dbReference>
<dbReference type="AlphaFoldDB" id="A0A644VI20"/>
<dbReference type="SUPFAM" id="SSF56801">
    <property type="entry name" value="Acetyl-CoA synthetase-like"/>
    <property type="match status" value="1"/>
</dbReference>
<dbReference type="Gene3D" id="3.40.50.12780">
    <property type="entry name" value="N-terminal domain of ligase-like"/>
    <property type="match status" value="1"/>
</dbReference>
<evidence type="ECO:0000259" key="1">
    <source>
        <dbReference type="Pfam" id="PF00501"/>
    </source>
</evidence>
<sequence>MPEISAYYQPELTLPDLLKRAAAFSEPLYIGYMDEQGEIDRQTYAELLNEATRLAGGLQALGMRPGDKAIIATRQNRETITLLWACFLAGVVPTVLQPPLTFSGYNPAVEKLKNVYRQFGEPYIFFSKEMAENDGLPAEKVRKVSELDCSGDYKAPHLQPGDLAFVQFSSGSTGDPKGIMLTHRNLMVNMDAIRIGLDLNHPDHTGNWMPLFHDMGLIGYHLVPLYCSIYQFHTETIDFIKNPGLWLDLMSEARINVTGCPNFGLALVLRYLSRKKTLPEWDFSAMKALLNGAEPISVQIMNDFVERLKPFGFRPEAMMPVYGMAEATLAISFTPLMQPSVITAFDAVKLDMEGMAAEVPVDDPGARLLSGVGIALNDTWIRITGHDDSPVEDGMTGHIQLKGPGITGGYYRKPEATRAAFCGEWLRTGDIGFFYKGNLYVSGRHKDIIFKNGRNYFANDLETMACTVDEISYGKVCFGGATSHDTGHDKVIAFLAGSPGEKATETFRQLRNLLRANLGITIDELVMVKSNEIPKTSSGKLQRYKLMQRYLAGDFAAVTLTAANLNV</sequence>
<dbReference type="GO" id="GO:0006633">
    <property type="term" value="P:fatty acid biosynthetic process"/>
    <property type="evidence" value="ECO:0007669"/>
    <property type="project" value="TreeGrafter"/>
</dbReference>